<proteinExistence type="predicted"/>
<dbReference type="eggNOG" id="ENOG50345ZS">
    <property type="taxonomic scope" value="Bacteria"/>
</dbReference>
<evidence type="ECO:0000313" key="2">
    <source>
        <dbReference type="Proteomes" id="UP000000322"/>
    </source>
</evidence>
<dbReference type="AlphaFoldDB" id="D1BG38"/>
<sequence length="268" mass="29085">MVPAHVSPRSSTPADLEARVAALPVGAPDPDADPRRWVQTLVIEGLLLGTYERVHDFDDDEWEGLLEALSRYGGPETPRSGRPSPSVALDHDLFRDPDRPIMDAVLAIVMAEGLAGLTLERVAEVSERSLSFLRSAFGSVDELLHDVVVQAYGDGFDDLSMFREDISARSVTEYLAVFDSVQQIAAYWRVLVLTGVAAPPEARAQLEADHRAARSALPSPADDPGAWLVPLALDGWLLGSTTVGYAWLDRVPAGVPEVLTRLLRDRAA</sequence>
<evidence type="ECO:0000313" key="1">
    <source>
        <dbReference type="EMBL" id="ACZ23555.1"/>
    </source>
</evidence>
<protein>
    <submittedName>
        <fullName evidence="1">Uncharacterized protein</fullName>
    </submittedName>
</protein>
<dbReference type="HOGENOM" id="CLU_1037826_0_0_11"/>
<keyword evidence="2" id="KW-1185">Reference proteome</keyword>
<gene>
    <name evidence="1" type="ordered locus">Sked_36690</name>
</gene>
<reference evidence="1 2" key="1">
    <citation type="journal article" date="2009" name="Stand. Genomic Sci.">
        <title>Complete genome sequence of Sanguibacter keddieii type strain (ST-74).</title>
        <authorList>
            <person name="Ivanova N."/>
            <person name="Sikorski J."/>
            <person name="Sims D."/>
            <person name="Brettin T."/>
            <person name="Detter J.C."/>
            <person name="Han C."/>
            <person name="Lapidus A."/>
            <person name="Copeland A."/>
            <person name="Glavina Del Rio T."/>
            <person name="Nolan M."/>
            <person name="Chen F."/>
            <person name="Lucas S."/>
            <person name="Tice H."/>
            <person name="Cheng J.F."/>
            <person name="Bruce D."/>
            <person name="Goodwin L."/>
            <person name="Pitluck S."/>
            <person name="Pati A."/>
            <person name="Mavromatis K."/>
            <person name="Chen A."/>
            <person name="Palaniappan K."/>
            <person name="D'haeseleer P."/>
            <person name="Chain P."/>
            <person name="Bristow J."/>
            <person name="Eisen J.A."/>
            <person name="Markowitz V."/>
            <person name="Hugenholtz P."/>
            <person name="Goker M."/>
            <person name="Pukall R."/>
            <person name="Klenk H.P."/>
            <person name="Kyrpides N.C."/>
        </authorList>
    </citation>
    <scope>NUCLEOTIDE SEQUENCE [LARGE SCALE GENOMIC DNA]</scope>
    <source>
        <strain evidence="2">ATCC 51767 / DSM 10542 / NCFB 3025 / ST-74</strain>
    </source>
</reference>
<dbReference type="EMBL" id="CP001819">
    <property type="protein sequence ID" value="ACZ23555.1"/>
    <property type="molecule type" value="Genomic_DNA"/>
</dbReference>
<organism evidence="1 2">
    <name type="scientific">Sanguibacter keddieii (strain ATCC 51767 / DSM 10542 / NCFB 3025 / ST-74)</name>
    <dbReference type="NCBI Taxonomy" id="446469"/>
    <lineage>
        <taxon>Bacteria</taxon>
        <taxon>Bacillati</taxon>
        <taxon>Actinomycetota</taxon>
        <taxon>Actinomycetes</taxon>
        <taxon>Micrococcales</taxon>
        <taxon>Sanguibacteraceae</taxon>
        <taxon>Sanguibacter</taxon>
    </lineage>
</organism>
<dbReference type="STRING" id="446469.Sked_36690"/>
<name>D1BG38_SANKS</name>
<dbReference type="Gene3D" id="1.10.357.10">
    <property type="entry name" value="Tetracycline Repressor, domain 2"/>
    <property type="match status" value="1"/>
</dbReference>
<dbReference type="SUPFAM" id="SSF46689">
    <property type="entry name" value="Homeodomain-like"/>
    <property type="match status" value="1"/>
</dbReference>
<accession>D1BG38</accession>
<dbReference type="KEGG" id="ske:Sked_36690"/>
<dbReference type="InterPro" id="IPR009057">
    <property type="entry name" value="Homeodomain-like_sf"/>
</dbReference>
<dbReference type="Proteomes" id="UP000000322">
    <property type="component" value="Chromosome"/>
</dbReference>
<dbReference type="RefSeq" id="WP_012868623.1">
    <property type="nucleotide sequence ID" value="NC_013521.1"/>
</dbReference>
<dbReference type="OrthoDB" id="5140843at2"/>